<dbReference type="Pfam" id="PF19383">
    <property type="entry name" value="DUF5958"/>
    <property type="match status" value="1"/>
</dbReference>
<gene>
    <name evidence="2" type="ORF">FEF34_02000</name>
</gene>
<dbReference type="EMBL" id="VAWE01000001">
    <property type="protein sequence ID" value="TLQ42173.1"/>
    <property type="molecule type" value="Genomic_DNA"/>
</dbReference>
<evidence type="ECO:0000256" key="1">
    <source>
        <dbReference type="SAM" id="MobiDB-lite"/>
    </source>
</evidence>
<evidence type="ECO:0000313" key="3">
    <source>
        <dbReference type="Proteomes" id="UP000305921"/>
    </source>
</evidence>
<dbReference type="OrthoDB" id="7060026at2"/>
<dbReference type="AlphaFoldDB" id="A0A5R9E2D7"/>
<evidence type="ECO:0000313" key="2">
    <source>
        <dbReference type="EMBL" id="TLQ42173.1"/>
    </source>
</evidence>
<feature type="region of interest" description="Disordered" evidence="1">
    <location>
        <begin position="57"/>
        <end position="86"/>
    </location>
</feature>
<organism evidence="2 3">
    <name type="scientific">Streptomyces marianii</name>
    <dbReference type="NCBI Taxonomy" id="1817406"/>
    <lineage>
        <taxon>Bacteria</taxon>
        <taxon>Bacillati</taxon>
        <taxon>Actinomycetota</taxon>
        <taxon>Actinomycetes</taxon>
        <taxon>Kitasatosporales</taxon>
        <taxon>Streptomycetaceae</taxon>
        <taxon>Streptomyces</taxon>
    </lineage>
</organism>
<keyword evidence="3" id="KW-1185">Reference proteome</keyword>
<sequence length="86" mass="9476">MDRTFLRRHCVQARAVAEDAPASIRRAGLRPTHWPAVLISRGRIDELMGKIAALEPLDERRRATGRVPPLDRGTAGRRAGPTSAPE</sequence>
<proteinExistence type="predicted"/>
<reference evidence="2 3" key="1">
    <citation type="submission" date="2019-05" db="EMBL/GenBank/DDBJ databases">
        <title>Streptomyces marianii sp. nov., a novel marine actinomycete from southern coast of India.</title>
        <authorList>
            <person name="Iniyan A.M."/>
            <person name="Wink J."/>
            <person name="Ramprasad E."/>
            <person name="Ramana C.V."/>
            <person name="Bunk B."/>
            <person name="Sproer C."/>
            <person name="Joseph F.-J.R.S."/>
            <person name="Vincent S.G.P."/>
        </authorList>
    </citation>
    <scope>NUCLEOTIDE SEQUENCE [LARGE SCALE GENOMIC DNA]</scope>
    <source>
        <strain evidence="2 3">ICN19</strain>
    </source>
</reference>
<dbReference type="InterPro" id="IPR046002">
    <property type="entry name" value="DUF5958"/>
</dbReference>
<name>A0A5R9E2D7_9ACTN</name>
<dbReference type="RefSeq" id="WP_138051581.1">
    <property type="nucleotide sequence ID" value="NZ_VAWE01000001.1"/>
</dbReference>
<dbReference type="Proteomes" id="UP000305921">
    <property type="component" value="Unassembled WGS sequence"/>
</dbReference>
<protein>
    <submittedName>
        <fullName evidence="2">Uncharacterized protein</fullName>
    </submittedName>
</protein>
<accession>A0A5R9E2D7</accession>
<comment type="caution">
    <text evidence="2">The sequence shown here is derived from an EMBL/GenBank/DDBJ whole genome shotgun (WGS) entry which is preliminary data.</text>
</comment>